<reference evidence="2" key="1">
    <citation type="journal article" date="2018" name="Genome Biol.">
        <title>SKESA: strategic k-mer extension for scrupulous assemblies.</title>
        <authorList>
            <person name="Souvorov A."/>
            <person name="Agarwala R."/>
            <person name="Lipman D.J."/>
        </authorList>
    </citation>
    <scope>NUCLEOTIDE SEQUENCE</scope>
    <source>
        <strain evidence="4">MA.CK_00/00009888</strain>
        <strain evidence="3">MA.CK_93/00004333</strain>
        <strain evidence="2">MA.CK_93/00015421</strain>
    </source>
</reference>
<keyword evidence="1" id="KW-0472">Membrane</keyword>
<gene>
    <name evidence="4" type="ORF">G8V98_004255</name>
    <name evidence="3" type="ORF">G9F15_004211</name>
    <name evidence="2" type="ORF">G9F29_004204</name>
</gene>
<dbReference type="EMBL" id="DAAVHI010000019">
    <property type="protein sequence ID" value="HAF4742385.1"/>
    <property type="molecule type" value="Genomic_DNA"/>
</dbReference>
<dbReference type="EMBL" id="DAAXOU010000023">
    <property type="protein sequence ID" value="HAG1943315.1"/>
    <property type="molecule type" value="Genomic_DNA"/>
</dbReference>
<keyword evidence="1" id="KW-1133">Transmembrane helix</keyword>
<evidence type="ECO:0000313" key="4">
    <source>
        <dbReference type="EMBL" id="HAG1943315.1"/>
    </source>
</evidence>
<organism evidence="2">
    <name type="scientific">Salmonella enterica</name>
    <name type="common">Salmonella choleraesuis</name>
    <dbReference type="NCBI Taxonomy" id="28901"/>
    <lineage>
        <taxon>Bacteria</taxon>
        <taxon>Pseudomonadati</taxon>
        <taxon>Pseudomonadota</taxon>
        <taxon>Gammaproteobacteria</taxon>
        <taxon>Enterobacterales</taxon>
        <taxon>Enterobacteriaceae</taxon>
        <taxon>Salmonella</taxon>
    </lineage>
</organism>
<reference evidence="2" key="2">
    <citation type="submission" date="2020-02" db="EMBL/GenBank/DDBJ databases">
        <authorList>
            <consortium name="NCBI Pathogen Detection Project"/>
        </authorList>
    </citation>
    <scope>NUCLEOTIDE SEQUENCE</scope>
    <source>
        <strain evidence="4">MA.CK_00/00009888</strain>
        <strain evidence="3">MA.CK_93/00004333</strain>
        <strain evidence="2">MA.CK_93/00015421</strain>
    </source>
</reference>
<accession>A0A747TU88</accession>
<evidence type="ECO:0000313" key="3">
    <source>
        <dbReference type="EMBL" id="HAF6120161.1"/>
    </source>
</evidence>
<keyword evidence="1" id="KW-0812">Transmembrane</keyword>
<evidence type="ECO:0000256" key="1">
    <source>
        <dbReference type="SAM" id="Phobius"/>
    </source>
</evidence>
<name>A0A747TU88_SALER</name>
<proteinExistence type="predicted"/>
<evidence type="ECO:0000313" key="2">
    <source>
        <dbReference type="EMBL" id="HAF4742385.1"/>
    </source>
</evidence>
<protein>
    <submittedName>
        <fullName evidence="2">Uncharacterized protein</fullName>
    </submittedName>
</protein>
<dbReference type="AlphaFoldDB" id="A0A747TU88"/>
<dbReference type="EMBL" id="DAAVQD010000017">
    <property type="protein sequence ID" value="HAF6120161.1"/>
    <property type="molecule type" value="Genomic_DNA"/>
</dbReference>
<feature type="transmembrane region" description="Helical" evidence="1">
    <location>
        <begin position="58"/>
        <end position="89"/>
    </location>
</feature>
<comment type="caution">
    <text evidence="2">The sequence shown here is derived from an EMBL/GenBank/DDBJ whole genome shotgun (WGS) entry which is preliminary data.</text>
</comment>
<sequence>MSRKRKREMMMGISSLLLRDFSDLTRPELVTRRKDVEILRAKVLHTHAHISPRKQQSVVIAIAVLIVGYALTHFLLLAGVAALGAQIIVLRYSTLPLNWHMQLAGEIKKLEPLRQSPLRQWGCASDFSWEYAQHCLNKEITLIHISLGSAPAPFDA</sequence>